<dbReference type="HAMAP" id="MF_00469">
    <property type="entry name" value="TrhO"/>
    <property type="match status" value="1"/>
</dbReference>
<accession>A0ABX5F6P4</accession>
<dbReference type="InterPro" id="IPR036873">
    <property type="entry name" value="Rhodanese-like_dom_sf"/>
</dbReference>
<dbReference type="PANTHER" id="PTHR43268">
    <property type="entry name" value="THIOSULFATE SULFURTRANSFERASE/RHODANESE-LIKE DOMAIN-CONTAINING PROTEIN 2"/>
    <property type="match status" value="1"/>
</dbReference>
<organism evidence="3 4">
    <name type="scientific">Aphanothece cf. minutissima CCALA 015</name>
    <dbReference type="NCBI Taxonomy" id="2107695"/>
    <lineage>
        <taxon>Bacteria</taxon>
        <taxon>Bacillati</taxon>
        <taxon>Cyanobacteriota</taxon>
        <taxon>Cyanophyceae</taxon>
        <taxon>Oscillatoriophycideae</taxon>
        <taxon>Chroococcales</taxon>
        <taxon>Aphanothecaceae</taxon>
        <taxon>Aphanothece</taxon>
    </lineage>
</organism>
<comment type="function">
    <text evidence="1">Catalyzes oxygen-dependent 5-hydroxyuridine (ho5U) modification at position 34 in tRNAs.</text>
</comment>
<keyword evidence="4" id="KW-1185">Reference proteome</keyword>
<dbReference type="CDD" id="cd01518">
    <property type="entry name" value="RHOD_YceA"/>
    <property type="match status" value="1"/>
</dbReference>
<dbReference type="NCBIfam" id="NF001136">
    <property type="entry name" value="PRK00142.1-4"/>
    <property type="match status" value="1"/>
</dbReference>
<comment type="caution">
    <text evidence="3">The sequence shown here is derived from an EMBL/GenBank/DDBJ whole genome shotgun (WGS) entry which is preliminary data.</text>
</comment>
<dbReference type="PROSITE" id="PS50206">
    <property type="entry name" value="RHODANESE_3"/>
    <property type="match status" value="1"/>
</dbReference>
<evidence type="ECO:0000313" key="4">
    <source>
        <dbReference type="Proteomes" id="UP000238218"/>
    </source>
</evidence>
<gene>
    <name evidence="1" type="primary">trhO</name>
    <name evidence="3" type="ORF">C7B81_09530</name>
</gene>
<dbReference type="EMBL" id="PVWP01000006">
    <property type="protein sequence ID" value="PSB37191.1"/>
    <property type="molecule type" value="Genomic_DNA"/>
</dbReference>
<dbReference type="Gene3D" id="3.30.70.100">
    <property type="match status" value="1"/>
</dbReference>
<keyword evidence="1" id="KW-0819">tRNA processing</keyword>
<dbReference type="Pfam" id="PF00581">
    <property type="entry name" value="Rhodanese"/>
    <property type="match status" value="1"/>
</dbReference>
<dbReference type="InterPro" id="IPR040503">
    <property type="entry name" value="TRHO_N"/>
</dbReference>
<dbReference type="EC" id="1.14.-.-" evidence="1"/>
<dbReference type="InterPro" id="IPR001763">
    <property type="entry name" value="Rhodanese-like_dom"/>
</dbReference>
<dbReference type="RefSeq" id="WP_106221196.1">
    <property type="nucleotide sequence ID" value="NZ_PVWP01000006.1"/>
</dbReference>
<dbReference type="SMART" id="SM00450">
    <property type="entry name" value="RHOD"/>
    <property type="match status" value="1"/>
</dbReference>
<feature type="domain" description="Rhodanese" evidence="2">
    <location>
        <begin position="122"/>
        <end position="220"/>
    </location>
</feature>
<evidence type="ECO:0000313" key="3">
    <source>
        <dbReference type="EMBL" id="PSB37191.1"/>
    </source>
</evidence>
<sequence>MQVASFYRFVPFGSEELPLWRARLLALGSEAGLKGTVLLAREGINGTVCGPASAVAALLALLEADPRLASLEVKRSEATGAVFHRFKVRLKSEIVTMAEPSAQPALGTGIPVPPAHWNALLDDPDTLTIDTRNHYEVALGSFAGAIDPGTENFSDFPAWVERHLRPLVAQRRPQRLALFCTGGIRCEKATAHLLNQGFDNVLQLQGGILNYLEQVPEAESRWHGECYVFDQRVALDHRLQPGTYHVCHACGLPLAPADLGLESYVAGVSCRHCIDRFSDADRERFAERQRQMRRAEASGVAHIGRVMPTLGG</sequence>
<evidence type="ECO:0000259" key="2">
    <source>
        <dbReference type="PROSITE" id="PS50206"/>
    </source>
</evidence>
<dbReference type="SUPFAM" id="SSF52821">
    <property type="entry name" value="Rhodanese/Cell cycle control phosphatase"/>
    <property type="match status" value="1"/>
</dbReference>
<dbReference type="PANTHER" id="PTHR43268:SF3">
    <property type="entry name" value="RHODANESE-LIKE DOMAIN-CONTAINING PROTEIN 7-RELATED"/>
    <property type="match status" value="1"/>
</dbReference>
<dbReference type="Proteomes" id="UP000238218">
    <property type="component" value="Unassembled WGS sequence"/>
</dbReference>
<dbReference type="InterPro" id="IPR020936">
    <property type="entry name" value="TrhO"/>
</dbReference>
<dbReference type="Gene3D" id="3.40.250.10">
    <property type="entry name" value="Rhodanese-like domain"/>
    <property type="match status" value="1"/>
</dbReference>
<evidence type="ECO:0000256" key="1">
    <source>
        <dbReference type="HAMAP-Rule" id="MF_00469"/>
    </source>
</evidence>
<reference evidence="3 4" key="1">
    <citation type="submission" date="2018-03" db="EMBL/GenBank/DDBJ databases">
        <title>The ancient ancestry and fast evolution of plastids.</title>
        <authorList>
            <person name="Moore K.R."/>
            <person name="Magnabosco C."/>
            <person name="Momper L."/>
            <person name="Gold D.A."/>
            <person name="Bosak T."/>
            <person name="Fournier G.P."/>
        </authorList>
    </citation>
    <scope>NUCLEOTIDE SEQUENCE [LARGE SCALE GENOMIC DNA]</scope>
    <source>
        <strain evidence="3 4">CCALA 015</strain>
    </source>
</reference>
<name>A0ABX5F6P4_9CHRO</name>
<comment type="similarity">
    <text evidence="1">Belongs to the TrhO family.</text>
</comment>
<dbReference type="Pfam" id="PF17773">
    <property type="entry name" value="UPF0176_N"/>
    <property type="match status" value="1"/>
</dbReference>
<protein>
    <recommendedName>
        <fullName evidence="1">tRNA uridine(34) hydroxylase</fullName>
        <ecNumber evidence="1">1.14.-.-</ecNumber>
    </recommendedName>
    <alternativeName>
        <fullName evidence="1">tRNA hydroxylation protein O</fullName>
    </alternativeName>
</protein>
<keyword evidence="1" id="KW-0560">Oxidoreductase</keyword>
<proteinExistence type="inferred from homology"/>
<comment type="catalytic activity">
    <reaction evidence="1">
        <text>uridine(34) in tRNA + AH2 + O2 = 5-hydroxyuridine(34) in tRNA + A + H2O</text>
        <dbReference type="Rhea" id="RHEA:64224"/>
        <dbReference type="Rhea" id="RHEA-COMP:11727"/>
        <dbReference type="Rhea" id="RHEA-COMP:13381"/>
        <dbReference type="ChEBI" id="CHEBI:13193"/>
        <dbReference type="ChEBI" id="CHEBI:15377"/>
        <dbReference type="ChEBI" id="CHEBI:15379"/>
        <dbReference type="ChEBI" id="CHEBI:17499"/>
        <dbReference type="ChEBI" id="CHEBI:65315"/>
        <dbReference type="ChEBI" id="CHEBI:136877"/>
    </reaction>
</comment>